<keyword evidence="5" id="KW-1185">Reference proteome</keyword>
<dbReference type="InterPro" id="IPR018871">
    <property type="entry name" value="GLEYA_adhesin_domain"/>
</dbReference>
<dbReference type="Pfam" id="PF10528">
    <property type="entry name" value="GLEYA"/>
    <property type="match status" value="3"/>
</dbReference>
<organism evidence="4 5">
    <name type="scientific">Orbilia ellipsospora</name>
    <dbReference type="NCBI Taxonomy" id="2528407"/>
    <lineage>
        <taxon>Eukaryota</taxon>
        <taxon>Fungi</taxon>
        <taxon>Dikarya</taxon>
        <taxon>Ascomycota</taxon>
        <taxon>Pezizomycotina</taxon>
        <taxon>Orbiliomycetes</taxon>
        <taxon>Orbiliales</taxon>
        <taxon>Orbiliaceae</taxon>
        <taxon>Orbilia</taxon>
    </lineage>
</organism>
<feature type="domain" description="PA14" evidence="3">
    <location>
        <begin position="1212"/>
        <end position="1379"/>
    </location>
</feature>
<dbReference type="Proteomes" id="UP001365542">
    <property type="component" value="Unassembled WGS sequence"/>
</dbReference>
<comment type="caution">
    <text evidence="4">The sequence shown here is derived from an EMBL/GenBank/DDBJ whole genome shotgun (WGS) entry which is preliminary data.</text>
</comment>
<proteinExistence type="predicted"/>
<gene>
    <name evidence="4" type="ORF">TWF694_009385</name>
</gene>
<dbReference type="InterPro" id="IPR051905">
    <property type="entry name" value="S_pombe_Mam3/Map4"/>
</dbReference>
<dbReference type="PROSITE" id="PS51820">
    <property type="entry name" value="PA14"/>
    <property type="match status" value="3"/>
</dbReference>
<evidence type="ECO:0000256" key="2">
    <source>
        <dbReference type="SAM" id="SignalP"/>
    </source>
</evidence>
<dbReference type="GO" id="GO:0009986">
    <property type="term" value="C:cell surface"/>
    <property type="evidence" value="ECO:0007669"/>
    <property type="project" value="UniProtKB-SubCell"/>
</dbReference>
<dbReference type="PANTHER" id="PTHR31492:SF14">
    <property type="entry name" value="M CELL-TYPE AGGLUTINATION PROTEIN MAM3-RELATED"/>
    <property type="match status" value="1"/>
</dbReference>
<sequence length="1803" mass="192766">MFFLNGLIYLMLLVGIAAGNKVCKKPAASCKSASNEYGASSNCSRYFRTKSIKLYTCTQTITKATPTTTKYIKKGKSTCTHWKSLTSTKTVHTTRGTVTRSTVSTVQVQKTIQHTDTKSSTILTIVTLLSTSTETLTTVKTIFGSPAERIQILKRAIIPKSCSCFATKTKYTTKTPARKTKTVTIPTSTLTLSKTKKFTRTKIVPTAKATKWSTRTTKSTKTHTSTIATVVMVSSKVFVSSVVTTTLTTTLTTFIPEETVTLTKTGTSAYYTTISPSQGASILTVIRYVAQDTITVTRLGASDYVTTVFPTDSTGSTVTDGSDTITVIDYNVFTTITTIANSAYTSTVYPKGANGVPITDGSLGGTVLIGVVQTYTTLTRPAPGRNEYFTTLSGDGFIVETVIKYIPRSTLTLHTLAIAPFTSTVYPTGAVASTDQSIPVTIIIGENELTTTVVTSYASTTGLKTVFPTDGSNIVSIITFITRALNPTTTLTSVASSAYTTTLFPLDNYGHTTTGMVSVIDFITWPVTTVTLVGTSQETTIFPLPTDVLGTISVVTYTIQPTFTLYEPATGISPSVTTIFPAPTDVMGTVTVIDYVVQAITSLTLIGSSAYITALYPTDQAGSTITGASGTLTVVQYETNPATTIISPATNLVDSSTTIKPQPTIPPGTITIIYYLIRPVTTVNQVATGTTNYQSTIYPSNTQNPTSPPVTILNFTTSSRTFVTVTRVANGNSPSATTVYPTDPLSPATVISYVPRRTTTVVNGGNTPYTTTIIPGSAVDVSIPISVIIYDPGHTMIRLKLPATGSVGYTTALNPNNPNDPITIIQYVERPTATLTEVGASVYTTTVYPRNTLDVAATVSVIDFVTQRVTTITKLASSAHSTTITPNPSDVSGVITVIDYVAQPTTTLTRAGASAHTTTLFPIDGNGATITAATAVVTEIVYVLLPTVTQTQTDSITHIATNFPTDSTDVGGTVTVITYTVLQTITETQTDSIAHISTILPSGVSSVGGTVTVITYTVLPTITQTRTDSITHISTQYPSNIAGTVTIVTYTVLPTVTQTKTDSTSHLSTILPPSAGGTVTIITYTVLPTVIETQTDSTTHASTIIPSNTMGIGGTVTVITYIVLPTTTATRADSSTHATTIYPPNPTAPDVTVTVITYRVQSVTTLSSIDTISAHTMTLYPTDSAGLSISDGSGTATVIIFYTPSPTPDLSCGNAGLQVAVYDNPLVTGKYQPVEYFGTQIPYGINETQVLGFSYPLNANKVPYGFPTHTIYSEGAIFALNYRGYFYSNQTQNYTISASNTDDFLALWVGEKAASKWSKSNADIFLLGPTLSSNISISIGAGEYVPLRLVYGNLAGIASYSLSIVGDDGIPYVTTQTTSLYLVQYSCDGVAETYPPYGEEFPIPSCNNTGLQVGVYRNPFQTPTNIQFDPAAFQSLLPTKSNATNILGLTSASSLPAGLTYSSANYFALNYKGYFYAPFSGTYTFNLSQVDDVLYVWTGTKAYANWTQLDPDVWNIFISSNHLPVPLFQISLTGGTYLPLRILYGQSEEYGSYNLDIYDQDGFYYVESGLPSQFLVQTSCGSSIFEFPQWGAENDTSAYPAESNPPPSTYCDNLGFDISIYDNVREFDYTHNNYPGFNFSDVPTLQPYGESVAPYLGWSYAQTTAANTSTGYGMFGLASHNFTNFILNYRGFFQCPKSQSYTVTLSNGDDVAGAYIGPIAQEGWGEDNKNLTNLFNSGPTTQSTTLTCVAGDYIPIRVVWSNVAGPRAWDLKILGSDGTVYVASQTPSNFLFRYPSCDVSNSF</sequence>
<accession>A0AAV9XBV8</accession>
<feature type="domain" description="PA14" evidence="3">
    <location>
        <begin position="1622"/>
        <end position="1803"/>
    </location>
</feature>
<evidence type="ECO:0000313" key="4">
    <source>
        <dbReference type="EMBL" id="KAK6539141.1"/>
    </source>
</evidence>
<evidence type="ECO:0000313" key="5">
    <source>
        <dbReference type="Proteomes" id="UP001365542"/>
    </source>
</evidence>
<keyword evidence="2" id="KW-0732">Signal</keyword>
<dbReference type="Gene3D" id="2.60.120.1560">
    <property type="match status" value="3"/>
</dbReference>
<dbReference type="EMBL" id="JAVHJO010000006">
    <property type="protein sequence ID" value="KAK6539141.1"/>
    <property type="molecule type" value="Genomic_DNA"/>
</dbReference>
<reference evidence="4 5" key="1">
    <citation type="submission" date="2019-10" db="EMBL/GenBank/DDBJ databases">
        <authorList>
            <person name="Palmer J.M."/>
        </authorList>
    </citation>
    <scope>NUCLEOTIDE SEQUENCE [LARGE SCALE GENOMIC DNA]</scope>
    <source>
        <strain evidence="4 5">TWF694</strain>
    </source>
</reference>
<dbReference type="PANTHER" id="PTHR31492">
    <property type="entry name" value="M CELL-TYPE AGGLUTINATION PROTEIN MAM3-RELATED"/>
    <property type="match status" value="1"/>
</dbReference>
<evidence type="ECO:0000259" key="3">
    <source>
        <dbReference type="PROSITE" id="PS51820"/>
    </source>
</evidence>
<name>A0AAV9XBV8_9PEZI</name>
<feature type="domain" description="PA14" evidence="3">
    <location>
        <begin position="1406"/>
        <end position="1574"/>
    </location>
</feature>
<dbReference type="InterPro" id="IPR037524">
    <property type="entry name" value="PA14/GLEYA"/>
</dbReference>
<feature type="chain" id="PRO_5043597673" description="PA14 domain-containing protein" evidence="2">
    <location>
        <begin position="20"/>
        <end position="1803"/>
    </location>
</feature>
<protein>
    <recommendedName>
        <fullName evidence="3">PA14 domain-containing protein</fullName>
    </recommendedName>
</protein>
<comment type="subcellular location">
    <subcellularLocation>
        <location evidence="1">Cell surface</location>
    </subcellularLocation>
</comment>
<evidence type="ECO:0000256" key="1">
    <source>
        <dbReference type="ARBA" id="ARBA00004241"/>
    </source>
</evidence>
<feature type="signal peptide" evidence="2">
    <location>
        <begin position="1"/>
        <end position="19"/>
    </location>
</feature>